<dbReference type="GO" id="GO:0000287">
    <property type="term" value="F:magnesium ion binding"/>
    <property type="evidence" value="ECO:0007669"/>
    <property type="project" value="UniProtKB-UniRule"/>
</dbReference>
<keyword evidence="10 15" id="KW-0255">Endonuclease</keyword>
<feature type="compositionally biased region" description="Low complexity" evidence="16">
    <location>
        <begin position="765"/>
        <end position="785"/>
    </location>
</feature>
<feature type="compositionally biased region" description="Basic and acidic residues" evidence="16">
    <location>
        <begin position="569"/>
        <end position="586"/>
    </location>
</feature>
<evidence type="ECO:0000256" key="2">
    <source>
        <dbReference type="ARBA" id="ARBA00022475"/>
    </source>
</evidence>
<keyword evidence="11 15" id="KW-0378">Hydrolase</keyword>
<keyword evidence="12 15" id="KW-0460">Magnesium</keyword>
<feature type="binding site" evidence="15">
    <location>
        <position position="454"/>
    </location>
    <ligand>
        <name>Zn(2+)</name>
        <dbReference type="ChEBI" id="CHEBI:29105"/>
        <note>ligand shared between dimeric partners</note>
    </ligand>
</feature>
<evidence type="ECO:0000256" key="7">
    <source>
        <dbReference type="ARBA" id="ARBA00022722"/>
    </source>
</evidence>
<dbReference type="AlphaFoldDB" id="A0A4R2PUM5"/>
<feature type="compositionally biased region" description="Low complexity" evidence="16">
    <location>
        <begin position="811"/>
        <end position="831"/>
    </location>
</feature>
<feature type="binding site" evidence="15">
    <location>
        <position position="393"/>
    </location>
    <ligand>
        <name>Mg(2+)</name>
        <dbReference type="ChEBI" id="CHEBI:18420"/>
        <note>catalytic</note>
    </ligand>
</feature>
<comment type="function">
    <text evidence="15">Endoribonuclease that plays a central role in RNA processing and decay. Required for the maturation of 5S and 16S rRNAs and the majority of tRNAs. Also involved in the degradation of most mRNAs.</text>
</comment>
<dbReference type="PANTHER" id="PTHR30001:SF1">
    <property type="entry name" value="RIBONUCLEASE E_G-LIKE PROTEIN, CHLOROPLASTIC"/>
    <property type="match status" value="1"/>
</dbReference>
<evidence type="ECO:0000256" key="3">
    <source>
        <dbReference type="ARBA" id="ARBA00022490"/>
    </source>
</evidence>
<gene>
    <name evidence="15" type="primary">rne</name>
    <name evidence="18" type="ORF">EV659_102279</name>
</gene>
<keyword evidence="5 15" id="KW-0698">rRNA processing</keyword>
<dbReference type="PANTHER" id="PTHR30001">
    <property type="entry name" value="RIBONUCLEASE"/>
    <property type="match status" value="1"/>
</dbReference>
<evidence type="ECO:0000256" key="15">
    <source>
        <dbReference type="HAMAP-Rule" id="MF_00970"/>
    </source>
</evidence>
<evidence type="ECO:0000313" key="19">
    <source>
        <dbReference type="Proteomes" id="UP000295399"/>
    </source>
</evidence>
<feature type="binding site" evidence="15">
    <location>
        <position position="350"/>
    </location>
    <ligand>
        <name>Mg(2+)</name>
        <dbReference type="ChEBI" id="CHEBI:18420"/>
        <note>catalytic</note>
    </ligand>
</feature>
<keyword evidence="4 15" id="KW-0997">Cell inner membrane</keyword>
<feature type="compositionally biased region" description="Low complexity" evidence="16">
    <location>
        <begin position="622"/>
        <end position="650"/>
    </location>
</feature>
<dbReference type="InterPro" id="IPR019307">
    <property type="entry name" value="RNA-bd_AU-1/RNase_E/G"/>
</dbReference>
<feature type="compositionally biased region" description="Low complexity" evidence="16">
    <location>
        <begin position="899"/>
        <end position="912"/>
    </location>
</feature>
<reference evidence="18 19" key="1">
    <citation type="submission" date="2019-03" db="EMBL/GenBank/DDBJ databases">
        <title>Genomic Encyclopedia of Type Strains, Phase IV (KMG-IV): sequencing the most valuable type-strain genomes for metagenomic binning, comparative biology and taxonomic classification.</title>
        <authorList>
            <person name="Goeker M."/>
        </authorList>
    </citation>
    <scope>NUCLEOTIDE SEQUENCE [LARGE SCALE GENOMIC DNA]</scope>
    <source>
        <strain evidence="18 19">DSM 2132</strain>
    </source>
</reference>
<dbReference type="InterPro" id="IPR003029">
    <property type="entry name" value="S1_domain"/>
</dbReference>
<dbReference type="GO" id="GO:0006402">
    <property type="term" value="P:mRNA catabolic process"/>
    <property type="evidence" value="ECO:0007669"/>
    <property type="project" value="UniProtKB-UniRule"/>
</dbReference>
<feature type="region of interest" description="Disordered" evidence="16">
    <location>
        <begin position="94"/>
        <end position="134"/>
    </location>
</feature>
<feature type="region of interest" description="Disordered" evidence="16">
    <location>
        <begin position="551"/>
        <end position="929"/>
    </location>
</feature>
<dbReference type="FunCoup" id="A0A4R2PUM5">
    <property type="interactions" value="323"/>
</dbReference>
<dbReference type="GO" id="GO:0008995">
    <property type="term" value="F:ribonuclease E activity"/>
    <property type="evidence" value="ECO:0007669"/>
    <property type="project" value="UniProtKB-EC"/>
</dbReference>
<name>A0A4R2PUM5_RHOSA</name>
<feature type="domain" description="S1 motif" evidence="17">
    <location>
        <begin position="38"/>
        <end position="166"/>
    </location>
</feature>
<evidence type="ECO:0000256" key="14">
    <source>
        <dbReference type="ARBA" id="ARBA00023136"/>
    </source>
</evidence>
<keyword evidence="13 15" id="KW-0694">RNA-binding</keyword>
<dbReference type="InterPro" id="IPR012340">
    <property type="entry name" value="NA-bd_OB-fold"/>
</dbReference>
<evidence type="ECO:0000256" key="1">
    <source>
        <dbReference type="ARBA" id="ARBA00005663"/>
    </source>
</evidence>
<feature type="compositionally biased region" description="Low complexity" evidence="16">
    <location>
        <begin position="852"/>
        <end position="883"/>
    </location>
</feature>
<keyword evidence="15" id="KW-0862">Zinc</keyword>
<organism evidence="18 19">
    <name type="scientific">Rhodothalassium salexigens DSM 2132</name>
    <dbReference type="NCBI Taxonomy" id="1188247"/>
    <lineage>
        <taxon>Bacteria</taxon>
        <taxon>Pseudomonadati</taxon>
        <taxon>Pseudomonadota</taxon>
        <taxon>Alphaproteobacteria</taxon>
        <taxon>Rhodothalassiales</taxon>
        <taxon>Rhodothalassiaceae</taxon>
        <taxon>Rhodothalassium</taxon>
    </lineage>
</organism>
<evidence type="ECO:0000256" key="12">
    <source>
        <dbReference type="ARBA" id="ARBA00022842"/>
    </source>
</evidence>
<feature type="compositionally biased region" description="Low complexity" evidence="16">
    <location>
        <begin position="723"/>
        <end position="740"/>
    </location>
</feature>
<evidence type="ECO:0000256" key="13">
    <source>
        <dbReference type="ARBA" id="ARBA00022884"/>
    </source>
</evidence>
<feature type="compositionally biased region" description="Basic residues" evidence="16">
    <location>
        <begin position="668"/>
        <end position="678"/>
    </location>
</feature>
<dbReference type="GO" id="GO:0008033">
    <property type="term" value="P:tRNA processing"/>
    <property type="evidence" value="ECO:0007669"/>
    <property type="project" value="UniProtKB-UniRule"/>
</dbReference>
<keyword evidence="3 15" id="KW-0963">Cytoplasm</keyword>
<evidence type="ECO:0000256" key="4">
    <source>
        <dbReference type="ARBA" id="ARBA00022519"/>
    </source>
</evidence>
<comment type="subunit">
    <text evidence="15">Homotetramer formed by a dimer of dimers.</text>
</comment>
<dbReference type="GO" id="GO:0019843">
    <property type="term" value="F:rRNA binding"/>
    <property type="evidence" value="ECO:0007669"/>
    <property type="project" value="UniProtKB-KW"/>
</dbReference>
<dbReference type="SUPFAM" id="SSF50249">
    <property type="entry name" value="Nucleic acid-binding proteins"/>
    <property type="match status" value="1"/>
</dbReference>
<feature type="compositionally biased region" description="Basic residues" evidence="16">
    <location>
        <begin position="603"/>
        <end position="615"/>
    </location>
</feature>
<comment type="cofactor">
    <cofactor evidence="15">
        <name>Zn(2+)</name>
        <dbReference type="ChEBI" id="CHEBI:29105"/>
    </cofactor>
    <text evidence="15">Binds 2 Zn(2+) ions per homotetramer.</text>
</comment>
<evidence type="ECO:0000256" key="8">
    <source>
        <dbReference type="ARBA" id="ARBA00022723"/>
    </source>
</evidence>
<accession>A0A4R2PUM5</accession>
<feature type="region of interest" description="Required for zinc-mediated homotetramerization and catalytic activity" evidence="15">
    <location>
        <begin position="451"/>
        <end position="454"/>
    </location>
</feature>
<proteinExistence type="inferred from homology"/>
<dbReference type="InterPro" id="IPR004659">
    <property type="entry name" value="RNase_E/G"/>
</dbReference>
<evidence type="ECO:0000256" key="10">
    <source>
        <dbReference type="ARBA" id="ARBA00022759"/>
    </source>
</evidence>
<dbReference type="Pfam" id="PF10150">
    <property type="entry name" value="RNase_E_G"/>
    <property type="match status" value="1"/>
</dbReference>
<evidence type="ECO:0000256" key="6">
    <source>
        <dbReference type="ARBA" id="ARBA00022694"/>
    </source>
</evidence>
<evidence type="ECO:0000313" key="18">
    <source>
        <dbReference type="EMBL" id="TCP37871.1"/>
    </source>
</evidence>
<evidence type="ECO:0000256" key="11">
    <source>
        <dbReference type="ARBA" id="ARBA00022801"/>
    </source>
</evidence>
<comment type="similarity">
    <text evidence="1">Belongs to the RNase E/G family. RNase G subfamily.</text>
</comment>
<dbReference type="OrthoDB" id="9804278at2"/>
<dbReference type="EMBL" id="SLXO01000002">
    <property type="protein sequence ID" value="TCP37871.1"/>
    <property type="molecule type" value="Genomic_DNA"/>
</dbReference>
<comment type="cofactor">
    <cofactor evidence="15">
        <name>Mg(2+)</name>
        <dbReference type="ChEBI" id="CHEBI:18420"/>
    </cofactor>
    <text evidence="15">Binds 1 Mg(2+) ion per subunit.</text>
</comment>
<feature type="compositionally biased region" description="Low complexity" evidence="16">
    <location>
        <begin position="695"/>
        <end position="711"/>
    </location>
</feature>
<evidence type="ECO:0000259" key="17">
    <source>
        <dbReference type="SMART" id="SM00316"/>
    </source>
</evidence>
<keyword evidence="14 15" id="KW-0472">Membrane</keyword>
<comment type="caution">
    <text evidence="18">The sequence shown here is derived from an EMBL/GenBank/DDBJ whole genome shotgun (WGS) entry which is preliminary data.</text>
</comment>
<dbReference type="InterPro" id="IPR028878">
    <property type="entry name" value="RNase_E"/>
</dbReference>
<keyword evidence="9 15" id="KW-0699">rRNA-binding</keyword>
<comment type="subcellular location">
    <subcellularLocation>
        <location evidence="15">Cytoplasm</location>
    </subcellularLocation>
    <subcellularLocation>
        <location evidence="15">Cell inner membrane</location>
        <topology evidence="15">Peripheral membrane protein</topology>
        <orientation evidence="15">Cytoplasmic side</orientation>
    </subcellularLocation>
</comment>
<dbReference type="GO" id="GO:0006364">
    <property type="term" value="P:rRNA processing"/>
    <property type="evidence" value="ECO:0007669"/>
    <property type="project" value="UniProtKB-UniRule"/>
</dbReference>
<dbReference type="HAMAP" id="MF_00970">
    <property type="entry name" value="RNase_E"/>
    <property type="match status" value="1"/>
</dbReference>
<dbReference type="Gene3D" id="3.40.1260.20">
    <property type="entry name" value="Ribonuclease E, catalytic domain"/>
    <property type="match status" value="1"/>
</dbReference>
<dbReference type="Pfam" id="PF20833">
    <property type="entry name" value="RNase_E_G_Thio"/>
    <property type="match status" value="1"/>
</dbReference>
<comment type="catalytic activity">
    <reaction evidence="15">
        <text>Endonucleolytic cleavage of single-stranded RNA in A- and U-rich regions.</text>
        <dbReference type="EC" id="3.1.26.12"/>
    </reaction>
</comment>
<dbReference type="Proteomes" id="UP000295399">
    <property type="component" value="Unassembled WGS sequence"/>
</dbReference>
<dbReference type="InterPro" id="IPR048583">
    <property type="entry name" value="RNase_E_G_thioredoxin-like"/>
</dbReference>
<protein>
    <recommendedName>
        <fullName evidence="15">Ribonuclease E</fullName>
        <shortName evidence="15">RNase E</shortName>
        <ecNumber evidence="15">3.1.26.12</ecNumber>
    </recommendedName>
</protein>
<dbReference type="CDD" id="cd04453">
    <property type="entry name" value="S1_RNase_E"/>
    <property type="match status" value="1"/>
</dbReference>
<feature type="compositionally biased region" description="Basic residues" evidence="16">
    <location>
        <begin position="741"/>
        <end position="753"/>
    </location>
</feature>
<keyword evidence="19" id="KW-1185">Reference proteome</keyword>
<dbReference type="InParanoid" id="A0A4R2PUM5"/>
<dbReference type="EC" id="3.1.26.12" evidence="15"/>
<dbReference type="NCBIfam" id="TIGR00757">
    <property type="entry name" value="RNaseEG"/>
    <property type="match status" value="1"/>
</dbReference>
<keyword evidence="15" id="KW-0820">tRNA-binding</keyword>
<dbReference type="GO" id="GO:0005737">
    <property type="term" value="C:cytoplasm"/>
    <property type="evidence" value="ECO:0007669"/>
    <property type="project" value="UniProtKB-SubCell"/>
</dbReference>
<evidence type="ECO:0000256" key="5">
    <source>
        <dbReference type="ARBA" id="ARBA00022552"/>
    </source>
</evidence>
<feature type="compositionally biased region" description="Acidic residues" evidence="16">
    <location>
        <begin position="107"/>
        <end position="121"/>
    </location>
</feature>
<feature type="binding site" evidence="15">
    <location>
        <position position="451"/>
    </location>
    <ligand>
        <name>Zn(2+)</name>
        <dbReference type="ChEBI" id="CHEBI:29105"/>
        <note>ligand shared between dimeric partners</note>
    </ligand>
</feature>
<dbReference type="GO" id="GO:0000049">
    <property type="term" value="F:tRNA binding"/>
    <property type="evidence" value="ECO:0007669"/>
    <property type="project" value="UniProtKB-KW"/>
</dbReference>
<keyword evidence="2 15" id="KW-1003">Cell membrane</keyword>
<evidence type="ECO:0000256" key="9">
    <source>
        <dbReference type="ARBA" id="ARBA00022730"/>
    </source>
</evidence>
<dbReference type="SMART" id="SM00316">
    <property type="entry name" value="S1"/>
    <property type="match status" value="1"/>
</dbReference>
<dbReference type="GO" id="GO:0009898">
    <property type="term" value="C:cytoplasmic side of plasma membrane"/>
    <property type="evidence" value="ECO:0007669"/>
    <property type="project" value="UniProtKB-UniRule"/>
</dbReference>
<sequence>MSTRMLIDARHEEETRVTVIKGNRIEEFDYESSTKRQLKGNIYLAKVTRVEPSLQAAFVEYGGNRQGFLAFSEIHPDYYQIPVADREALLREEQDAAAADAAREPDGNGDGEVETLGDDAEDPPRPTASAHKKRYKIQEVIKRRQILLIQVVKEERGSKGAALTTYLSLAGRYCVLMPNSTTGGGISRKIANAGDRKRLKSVMEALAVPEGMGCIIRTAGLSRTKAEIKRDFDYLIRLWDEIRTLTLKSVAPCLVYEEANLIKRSIRDLYTRDIDEVLVEGETGYRTAKDFMRMLMPSHARKVKHYKDNIPLFHRYQVEQQLESMYNPEVELRSGGYIVINPTEALVSIDVNSGRSTKEHNIEETALKTNLEAADEVARQLRLRDMAGLVVIDFIDMDERGNNRAVEKRLKDALKTDRARVQVGRISPFGLLEMSRQRLRPNLIEASTVTCAACKGTGTTRSVESQSLRILRRLEEEGIRDRSGEVIIHAPAEVVTYLFNRKRTALADLEARYGLSVSVYPQAGDDGEAFLMERLPKDAEPGADPIVVRQETGAGERAAPPPEAPARAKSRERDAETSRERDKPRETPTPQAEAAGGNDGGSKKKRRRRPRRKKKTESETIEAQAGTETAETVAETAETAAAPVPATADGADGDDTAKTGASGDKPSRSRRSRRRKPKASAETRAEDGQTADDGATPAAESPADATAATADEAADGGRETQTDAAPGSDQAAADDAQKPAKSSRSRRSRRRKPSGGDDAPAAQSDGDATAPPAGDGDAPALDATPPARPKRRVRRKPAEADTPAGESAANEGTEPAPAAPLAPTAEPAPTADARKPADPQAAKPKTAQPETGAGAASPDTPADTPAKPKSDPVAAAPRPDAPVMAEDTGGVERQRLGQATGDDATAEESAASDADRPKRKGWWQRAFGN</sequence>
<dbReference type="RefSeq" id="WP_132707527.1">
    <property type="nucleotide sequence ID" value="NZ_JACIGF010000002.1"/>
</dbReference>
<keyword evidence="8 15" id="KW-0479">Metal-binding</keyword>
<evidence type="ECO:0000256" key="16">
    <source>
        <dbReference type="SAM" id="MobiDB-lite"/>
    </source>
</evidence>
<comment type="similarity">
    <text evidence="15">Belongs to the RNase E/G family. RNase E subfamily.</text>
</comment>
<dbReference type="Gene3D" id="2.40.50.140">
    <property type="entry name" value="Nucleic acid-binding proteins"/>
    <property type="match status" value="1"/>
</dbReference>
<keyword evidence="7 15" id="KW-0540">Nuclease</keyword>
<dbReference type="GO" id="GO:0008270">
    <property type="term" value="F:zinc ion binding"/>
    <property type="evidence" value="ECO:0007669"/>
    <property type="project" value="UniProtKB-UniRule"/>
</dbReference>
<keyword evidence="6 15" id="KW-0819">tRNA processing</keyword>